<protein>
    <recommendedName>
        <fullName evidence="4">EF-hand domain-containing protein</fullName>
    </recommendedName>
</protein>
<keyword evidence="6" id="KW-1185">Reference proteome</keyword>
<feature type="domain" description="EF-hand" evidence="4">
    <location>
        <begin position="102"/>
        <end position="128"/>
    </location>
</feature>
<evidence type="ECO:0000313" key="5">
    <source>
        <dbReference type="EMBL" id="KAJ4450729.1"/>
    </source>
</evidence>
<dbReference type="PROSITE" id="PS50222">
    <property type="entry name" value="EF_HAND_2"/>
    <property type="match status" value="1"/>
</dbReference>
<name>A0ABQ8TVM4_PERAM</name>
<evidence type="ECO:0000256" key="1">
    <source>
        <dbReference type="ARBA" id="ARBA00022723"/>
    </source>
</evidence>
<dbReference type="PROSITE" id="PS00018">
    <property type="entry name" value="EF_HAND_1"/>
    <property type="match status" value="1"/>
</dbReference>
<evidence type="ECO:0000256" key="3">
    <source>
        <dbReference type="ARBA" id="ARBA00022837"/>
    </source>
</evidence>
<keyword evidence="2" id="KW-0677">Repeat</keyword>
<dbReference type="InterPro" id="IPR002048">
    <property type="entry name" value="EF_hand_dom"/>
</dbReference>
<dbReference type="InterPro" id="IPR018247">
    <property type="entry name" value="EF_Hand_1_Ca_BS"/>
</dbReference>
<evidence type="ECO:0000256" key="2">
    <source>
        <dbReference type="ARBA" id="ARBA00022737"/>
    </source>
</evidence>
<dbReference type="PANTHER" id="PTHR23055:SF167">
    <property type="entry name" value="EF-HAND DOMAIN-CONTAINING PROTEIN"/>
    <property type="match status" value="1"/>
</dbReference>
<dbReference type="InterPro" id="IPR028846">
    <property type="entry name" value="Recoverin"/>
</dbReference>
<reference evidence="5 6" key="1">
    <citation type="journal article" date="2022" name="Allergy">
        <title>Genome assembly and annotation of Periplaneta americana reveal a comprehensive cockroach allergen profile.</title>
        <authorList>
            <person name="Wang L."/>
            <person name="Xiong Q."/>
            <person name="Saelim N."/>
            <person name="Wang L."/>
            <person name="Nong W."/>
            <person name="Wan A.T."/>
            <person name="Shi M."/>
            <person name="Liu X."/>
            <person name="Cao Q."/>
            <person name="Hui J.H.L."/>
            <person name="Sookrung N."/>
            <person name="Leung T.F."/>
            <person name="Tungtrongchitr A."/>
            <person name="Tsui S.K.W."/>
        </authorList>
    </citation>
    <scope>NUCLEOTIDE SEQUENCE [LARGE SCALE GENOMIC DNA]</scope>
    <source>
        <strain evidence="5">PWHHKU_190912</strain>
    </source>
</reference>
<sequence>MLSADEEVEDEDGLGSPAVRYRPDNLDDITAATKFSKAEIRWVYRAFKQECPSGAINELTFKNIYAKFFPLGALGNNHIQRLHARTLYRHEGDITGKTSMGFLKLDLNNDGVITVDEFINYCSMQCGVFVVHKKALKKMSDNLKQVVVNVLDDEIGSSDQVQSLWSSRRPAHTVANMDRRVASAGNLVQMVYIREHQVTTLWMLMEDAKTIEVFTQDVMFSVKTKACNCQSSGFRRKYASDRVHVSQLPGDLPDLRQRIEAVVATITPDTLIKVWEELAYQLDVCRVTNGALIEHL</sequence>
<keyword evidence="1" id="KW-0479">Metal-binding</keyword>
<keyword evidence="3" id="KW-0106">Calcium</keyword>
<dbReference type="Gene3D" id="1.10.238.10">
    <property type="entry name" value="EF-hand"/>
    <property type="match status" value="1"/>
</dbReference>
<dbReference type="Proteomes" id="UP001148838">
    <property type="component" value="Unassembled WGS sequence"/>
</dbReference>
<evidence type="ECO:0000259" key="4">
    <source>
        <dbReference type="PROSITE" id="PS50222"/>
    </source>
</evidence>
<organism evidence="5 6">
    <name type="scientific">Periplaneta americana</name>
    <name type="common">American cockroach</name>
    <name type="synonym">Blatta americana</name>
    <dbReference type="NCBI Taxonomy" id="6978"/>
    <lineage>
        <taxon>Eukaryota</taxon>
        <taxon>Metazoa</taxon>
        <taxon>Ecdysozoa</taxon>
        <taxon>Arthropoda</taxon>
        <taxon>Hexapoda</taxon>
        <taxon>Insecta</taxon>
        <taxon>Pterygota</taxon>
        <taxon>Neoptera</taxon>
        <taxon>Polyneoptera</taxon>
        <taxon>Dictyoptera</taxon>
        <taxon>Blattodea</taxon>
        <taxon>Blattoidea</taxon>
        <taxon>Blattidae</taxon>
        <taxon>Blattinae</taxon>
        <taxon>Periplaneta</taxon>
    </lineage>
</organism>
<comment type="caution">
    <text evidence="5">The sequence shown here is derived from an EMBL/GenBank/DDBJ whole genome shotgun (WGS) entry which is preliminary data.</text>
</comment>
<gene>
    <name evidence="5" type="ORF">ANN_02159</name>
</gene>
<proteinExistence type="predicted"/>
<accession>A0ABQ8TVM4</accession>
<evidence type="ECO:0000313" key="6">
    <source>
        <dbReference type="Proteomes" id="UP001148838"/>
    </source>
</evidence>
<dbReference type="InterPro" id="IPR011992">
    <property type="entry name" value="EF-hand-dom_pair"/>
</dbReference>
<dbReference type="SUPFAM" id="SSF47473">
    <property type="entry name" value="EF-hand"/>
    <property type="match status" value="1"/>
</dbReference>
<dbReference type="PANTHER" id="PTHR23055">
    <property type="entry name" value="CALCIUM BINDING PROTEINS"/>
    <property type="match status" value="1"/>
</dbReference>
<dbReference type="EMBL" id="JAJSOF020000001">
    <property type="protein sequence ID" value="KAJ4450729.1"/>
    <property type="molecule type" value="Genomic_DNA"/>
</dbReference>